<dbReference type="Proteomes" id="UP001451303">
    <property type="component" value="Unassembled WGS sequence"/>
</dbReference>
<sequence length="163" mass="17198">MGRTGSDTPLISDLADRCRNIVVAPFAAEGREAALRWSLSPVNSPRAVHPRASDKAEDPSFGQPRFHPISGSLSDNPSGLGHFDSSPPTATTLHIFVATAFSLANYPRATQPRQTSSSSHPALAGSLKSHPFSSLFLVTARPNTLAKLLAGGVVSIPYRLEAA</sequence>
<reference evidence="2 3" key="1">
    <citation type="submission" date="2023-09" db="EMBL/GenBank/DDBJ databases">
        <title>Multi-omics analysis of a traditional fermented food reveals byproduct-associated fungal strains for waste-to-food upcycling.</title>
        <authorList>
            <consortium name="Lawrence Berkeley National Laboratory"/>
            <person name="Rekdal V.M."/>
            <person name="Villalobos-Escobedo J.M."/>
            <person name="Rodriguez-Valeron N."/>
            <person name="Garcia M.O."/>
            <person name="Vasquez D.P."/>
            <person name="Damayanti I."/>
            <person name="Sorensen P.M."/>
            <person name="Baidoo E.E."/>
            <person name="De Carvalho A.C."/>
            <person name="Riley R."/>
            <person name="Lipzen A."/>
            <person name="He G."/>
            <person name="Yan M."/>
            <person name="Haridas S."/>
            <person name="Daum C."/>
            <person name="Yoshinaga Y."/>
            <person name="Ng V."/>
            <person name="Grigoriev I.V."/>
            <person name="Munk R."/>
            <person name="Nuraida L."/>
            <person name="Wijaya C.H."/>
            <person name="Morales P.-C."/>
            <person name="Keasling J.D."/>
        </authorList>
    </citation>
    <scope>NUCLEOTIDE SEQUENCE [LARGE SCALE GENOMIC DNA]</scope>
    <source>
        <strain evidence="2 3">FGSC 2613</strain>
    </source>
</reference>
<proteinExistence type="predicted"/>
<protein>
    <submittedName>
        <fullName evidence="2">Uncharacterized protein</fullName>
    </submittedName>
</protein>
<feature type="region of interest" description="Disordered" evidence="1">
    <location>
        <begin position="42"/>
        <end position="79"/>
    </location>
</feature>
<keyword evidence="3" id="KW-1185">Reference proteome</keyword>
<evidence type="ECO:0000313" key="2">
    <source>
        <dbReference type="EMBL" id="KAL0473616.1"/>
    </source>
</evidence>
<evidence type="ECO:0000313" key="3">
    <source>
        <dbReference type="Proteomes" id="UP001451303"/>
    </source>
</evidence>
<name>A0ABR3DP80_NEUIN</name>
<evidence type="ECO:0000256" key="1">
    <source>
        <dbReference type="SAM" id="MobiDB-lite"/>
    </source>
</evidence>
<organism evidence="2 3">
    <name type="scientific">Neurospora intermedia</name>
    <dbReference type="NCBI Taxonomy" id="5142"/>
    <lineage>
        <taxon>Eukaryota</taxon>
        <taxon>Fungi</taxon>
        <taxon>Dikarya</taxon>
        <taxon>Ascomycota</taxon>
        <taxon>Pezizomycotina</taxon>
        <taxon>Sordariomycetes</taxon>
        <taxon>Sordariomycetidae</taxon>
        <taxon>Sordariales</taxon>
        <taxon>Sordariaceae</taxon>
        <taxon>Neurospora</taxon>
    </lineage>
</organism>
<accession>A0ABR3DP80</accession>
<gene>
    <name evidence="2" type="ORF">QR685DRAFT_569649</name>
</gene>
<comment type="caution">
    <text evidence="2">The sequence shown here is derived from an EMBL/GenBank/DDBJ whole genome shotgun (WGS) entry which is preliminary data.</text>
</comment>
<dbReference type="EMBL" id="JAVLET010000002">
    <property type="protein sequence ID" value="KAL0473616.1"/>
    <property type="molecule type" value="Genomic_DNA"/>
</dbReference>